<sequence>MNEKLFSTGRNKDSSGTRKQNDKKSKNACSDVDPLQPTILKGVIEGHMTDCLHVVGIPGSRRGYSGAPVFNDVGKLGGILLEGSPLFPRRECAGS</sequence>
<gene>
    <name evidence="2" type="ORF">B9Z55_027936</name>
</gene>
<dbReference type="Proteomes" id="UP000230233">
    <property type="component" value="Unassembled WGS sequence"/>
</dbReference>
<feature type="region of interest" description="Disordered" evidence="1">
    <location>
        <begin position="1"/>
        <end position="32"/>
    </location>
</feature>
<dbReference type="AlphaFoldDB" id="A0A2G5SDC2"/>
<organism evidence="2 3">
    <name type="scientific">Caenorhabditis nigoni</name>
    <dbReference type="NCBI Taxonomy" id="1611254"/>
    <lineage>
        <taxon>Eukaryota</taxon>
        <taxon>Metazoa</taxon>
        <taxon>Ecdysozoa</taxon>
        <taxon>Nematoda</taxon>
        <taxon>Chromadorea</taxon>
        <taxon>Rhabditida</taxon>
        <taxon>Rhabditina</taxon>
        <taxon>Rhabditomorpha</taxon>
        <taxon>Rhabditoidea</taxon>
        <taxon>Rhabditidae</taxon>
        <taxon>Peloderinae</taxon>
        <taxon>Caenorhabditis</taxon>
    </lineage>
</organism>
<reference evidence="3" key="1">
    <citation type="submission" date="2017-10" db="EMBL/GenBank/DDBJ databases">
        <title>Rapid genome shrinkage in a self-fertile nematode reveals novel sperm competition proteins.</title>
        <authorList>
            <person name="Yin D."/>
            <person name="Schwarz E.M."/>
            <person name="Thomas C.G."/>
            <person name="Felde R.L."/>
            <person name="Korf I.F."/>
            <person name="Cutter A.D."/>
            <person name="Schartner C.M."/>
            <person name="Ralston E.J."/>
            <person name="Meyer B.J."/>
            <person name="Haag E.S."/>
        </authorList>
    </citation>
    <scope>NUCLEOTIDE SEQUENCE [LARGE SCALE GENOMIC DNA]</scope>
    <source>
        <strain evidence="3">JU1422</strain>
    </source>
</reference>
<feature type="compositionally biased region" description="Basic and acidic residues" evidence="1">
    <location>
        <begin position="10"/>
        <end position="25"/>
    </location>
</feature>
<evidence type="ECO:0000313" key="3">
    <source>
        <dbReference type="Proteomes" id="UP000230233"/>
    </source>
</evidence>
<protein>
    <submittedName>
        <fullName evidence="2">Uncharacterized protein</fullName>
    </submittedName>
</protein>
<proteinExistence type="predicted"/>
<accession>A0A2G5SDC2</accession>
<name>A0A2G5SDC2_9PELO</name>
<keyword evidence="3" id="KW-1185">Reference proteome</keyword>
<evidence type="ECO:0000313" key="2">
    <source>
        <dbReference type="EMBL" id="PIC13040.1"/>
    </source>
</evidence>
<dbReference type="OrthoDB" id="5829795at2759"/>
<comment type="caution">
    <text evidence="2">The sequence shown here is derived from an EMBL/GenBank/DDBJ whole genome shotgun (WGS) entry which is preliminary data.</text>
</comment>
<dbReference type="EMBL" id="PDUG01000015">
    <property type="protein sequence ID" value="PIC13040.1"/>
    <property type="molecule type" value="Genomic_DNA"/>
</dbReference>
<evidence type="ECO:0000256" key="1">
    <source>
        <dbReference type="SAM" id="MobiDB-lite"/>
    </source>
</evidence>